<reference evidence="1 2" key="1">
    <citation type="submission" date="2018-05" db="EMBL/GenBank/DDBJ databases">
        <title>Genomic Encyclopedia of Archaeal and Bacterial Type Strains, Phase II (KMG-II): from individual species to whole genera.</title>
        <authorList>
            <person name="Goeker M."/>
        </authorList>
    </citation>
    <scope>NUCLEOTIDE SEQUENCE [LARGE SCALE GENOMIC DNA]</scope>
    <source>
        <strain evidence="1 2">DSM 22214</strain>
    </source>
</reference>
<dbReference type="Proteomes" id="UP000245489">
    <property type="component" value="Unassembled WGS sequence"/>
</dbReference>
<dbReference type="GO" id="GO:0003677">
    <property type="term" value="F:DNA binding"/>
    <property type="evidence" value="ECO:0007669"/>
    <property type="project" value="InterPro"/>
</dbReference>
<gene>
    <name evidence="1" type="ORF">LV89_04943</name>
</gene>
<dbReference type="SUPFAM" id="SSF47413">
    <property type="entry name" value="lambda repressor-like DNA-binding domains"/>
    <property type="match status" value="1"/>
</dbReference>
<proteinExistence type="predicted"/>
<dbReference type="AlphaFoldDB" id="A0A316DD11"/>
<dbReference type="OrthoDB" id="9796786at2"/>
<comment type="caution">
    <text evidence="1">The sequence shown here is derived from an EMBL/GenBank/DDBJ whole genome shotgun (WGS) entry which is preliminary data.</text>
</comment>
<dbReference type="Gene3D" id="1.10.260.40">
    <property type="entry name" value="lambda repressor-like DNA-binding domains"/>
    <property type="match status" value="1"/>
</dbReference>
<evidence type="ECO:0000313" key="1">
    <source>
        <dbReference type="EMBL" id="PWK16097.1"/>
    </source>
</evidence>
<protein>
    <submittedName>
        <fullName evidence="1">HTH-type transcriptional regulator/antitoxin HigA</fullName>
    </submittedName>
</protein>
<name>A0A316DD11_9BACT</name>
<dbReference type="EMBL" id="QGGO01000053">
    <property type="protein sequence ID" value="PWK16097.1"/>
    <property type="molecule type" value="Genomic_DNA"/>
</dbReference>
<evidence type="ECO:0000313" key="2">
    <source>
        <dbReference type="Proteomes" id="UP000245489"/>
    </source>
</evidence>
<dbReference type="InterPro" id="IPR010982">
    <property type="entry name" value="Lambda_DNA-bd_dom_sf"/>
</dbReference>
<accession>A0A316DD11</accession>
<dbReference type="RefSeq" id="WP_109745632.1">
    <property type="nucleotide sequence ID" value="NZ_QGGO01000053.1"/>
</dbReference>
<organism evidence="1 2">
    <name type="scientific">Arcicella aurantiaca</name>
    <dbReference type="NCBI Taxonomy" id="591202"/>
    <lineage>
        <taxon>Bacteria</taxon>
        <taxon>Pseudomonadati</taxon>
        <taxon>Bacteroidota</taxon>
        <taxon>Cytophagia</taxon>
        <taxon>Cytophagales</taxon>
        <taxon>Flectobacillaceae</taxon>
        <taxon>Arcicella</taxon>
    </lineage>
</organism>
<keyword evidence="2" id="KW-1185">Reference proteome</keyword>
<sequence length="85" mass="9819">MKKQNQYFPQSVAHAGETLQEKLAELKMSPHEFSLKTGRTEKEINTILEGKSAIMPDLAIIFENTLQIPARFWLNAQRNFDNTNR</sequence>